<dbReference type="EMBL" id="JAPFFF010000007">
    <property type="protein sequence ID" value="KAK8885670.1"/>
    <property type="molecule type" value="Genomic_DNA"/>
</dbReference>
<dbReference type="Pfam" id="PF13015">
    <property type="entry name" value="PRKCSH_1"/>
    <property type="match status" value="1"/>
</dbReference>
<dbReference type="InterPro" id="IPR009011">
    <property type="entry name" value="Man6P_isomerase_rcpt-bd_dom_sf"/>
</dbReference>
<evidence type="ECO:0000256" key="3">
    <source>
        <dbReference type="ARBA" id="ARBA00022824"/>
    </source>
</evidence>
<dbReference type="InterPro" id="IPR028146">
    <property type="entry name" value="PRKCSH_N"/>
</dbReference>
<keyword evidence="2 6" id="KW-0732">Signal</keyword>
<dbReference type="InterPro" id="IPR036607">
    <property type="entry name" value="PRKCSH"/>
</dbReference>
<protein>
    <recommendedName>
        <fullName evidence="1">Glucosidase 2 subunit beta</fullName>
    </recommendedName>
</protein>
<dbReference type="Pfam" id="PF12999">
    <property type="entry name" value="PRKCSH-like"/>
    <property type="match status" value="1"/>
</dbReference>
<feature type="domain" description="MRH" evidence="7">
    <location>
        <begin position="316"/>
        <end position="415"/>
    </location>
</feature>
<dbReference type="SUPFAM" id="SSF57424">
    <property type="entry name" value="LDL receptor-like module"/>
    <property type="match status" value="1"/>
</dbReference>
<dbReference type="InterPro" id="IPR039794">
    <property type="entry name" value="Gtb1-like"/>
</dbReference>
<keyword evidence="4" id="KW-1015">Disulfide bond</keyword>
<dbReference type="InterPro" id="IPR036055">
    <property type="entry name" value="LDL_receptor-like_sf"/>
</dbReference>
<evidence type="ECO:0000256" key="5">
    <source>
        <dbReference type="SAM" id="MobiDB-lite"/>
    </source>
</evidence>
<feature type="region of interest" description="Disordered" evidence="5">
    <location>
        <begin position="177"/>
        <end position="250"/>
    </location>
</feature>
<comment type="caution">
    <text evidence="8">The sequence shown here is derived from an EMBL/GenBank/DDBJ whole genome shotgun (WGS) entry which is preliminary data.</text>
</comment>
<feature type="chain" id="PRO_5045358706" description="Glucosidase 2 subunit beta" evidence="6">
    <location>
        <begin position="20"/>
        <end position="441"/>
    </location>
</feature>
<name>A0ABR2K3I0_9EUKA</name>
<dbReference type="PROSITE" id="PS51914">
    <property type="entry name" value="MRH"/>
    <property type="match status" value="1"/>
</dbReference>
<organism evidence="8 9">
    <name type="scientific">Tritrichomonas musculus</name>
    <dbReference type="NCBI Taxonomy" id="1915356"/>
    <lineage>
        <taxon>Eukaryota</taxon>
        <taxon>Metamonada</taxon>
        <taxon>Parabasalia</taxon>
        <taxon>Tritrichomonadida</taxon>
        <taxon>Tritrichomonadidae</taxon>
        <taxon>Tritrichomonas</taxon>
    </lineage>
</organism>
<proteinExistence type="predicted"/>
<gene>
    <name evidence="8" type="ORF">M9Y10_041122</name>
</gene>
<dbReference type="PANTHER" id="PTHR12630">
    <property type="entry name" value="N-LINKED OLIGOSACCHARIDE PROCESSING"/>
    <property type="match status" value="1"/>
</dbReference>
<evidence type="ECO:0000256" key="1">
    <source>
        <dbReference type="ARBA" id="ARBA00022387"/>
    </source>
</evidence>
<feature type="signal peptide" evidence="6">
    <location>
        <begin position="1"/>
        <end position="19"/>
    </location>
</feature>
<dbReference type="PANTHER" id="PTHR12630:SF1">
    <property type="entry name" value="GLUCOSIDASE 2 SUBUNIT BETA"/>
    <property type="match status" value="1"/>
</dbReference>
<dbReference type="Proteomes" id="UP001470230">
    <property type="component" value="Unassembled WGS sequence"/>
</dbReference>
<evidence type="ECO:0000256" key="4">
    <source>
        <dbReference type="ARBA" id="ARBA00023157"/>
    </source>
</evidence>
<dbReference type="InterPro" id="IPR002172">
    <property type="entry name" value="LDrepeatLR_classA_rpt"/>
</dbReference>
<evidence type="ECO:0000256" key="6">
    <source>
        <dbReference type="SAM" id="SignalP"/>
    </source>
</evidence>
<evidence type="ECO:0000256" key="2">
    <source>
        <dbReference type="ARBA" id="ARBA00022729"/>
    </source>
</evidence>
<dbReference type="SUPFAM" id="SSF50911">
    <property type="entry name" value="Mannose 6-phosphate receptor domain"/>
    <property type="match status" value="1"/>
</dbReference>
<dbReference type="InterPro" id="IPR044865">
    <property type="entry name" value="MRH_dom"/>
</dbReference>
<evidence type="ECO:0000313" key="9">
    <source>
        <dbReference type="Proteomes" id="UP001470230"/>
    </source>
</evidence>
<evidence type="ECO:0000259" key="7">
    <source>
        <dbReference type="PROSITE" id="PS51914"/>
    </source>
</evidence>
<reference evidence="8 9" key="1">
    <citation type="submission" date="2024-04" db="EMBL/GenBank/DDBJ databases">
        <title>Tritrichomonas musculus Genome.</title>
        <authorList>
            <person name="Alves-Ferreira E."/>
            <person name="Grigg M."/>
            <person name="Lorenzi H."/>
            <person name="Galac M."/>
        </authorList>
    </citation>
    <scope>NUCLEOTIDE SEQUENCE [LARGE SCALE GENOMIC DNA]</scope>
    <source>
        <strain evidence="8 9">EAF2021</strain>
    </source>
</reference>
<keyword evidence="9" id="KW-1185">Reference proteome</keyword>
<dbReference type="CDD" id="cd00112">
    <property type="entry name" value="LDLa"/>
    <property type="match status" value="1"/>
</dbReference>
<accession>A0ABR2K3I0</accession>
<dbReference type="Gene3D" id="2.70.130.10">
    <property type="entry name" value="Mannose-6-phosphate receptor binding domain"/>
    <property type="match status" value="1"/>
</dbReference>
<evidence type="ECO:0000313" key="8">
    <source>
        <dbReference type="EMBL" id="KAK8885670.1"/>
    </source>
</evidence>
<dbReference type="Gene3D" id="4.10.400.10">
    <property type="entry name" value="Low-density Lipoprotein Receptor"/>
    <property type="match status" value="1"/>
</dbReference>
<keyword evidence="3" id="KW-0256">Endoplasmic reticulum</keyword>
<sequence>MLSFLYIFIHSVCSKRILGVPPSMEEKYSKNIDEKAQTFTCFSDSKKIPLSKLNDNYKDCDDGSDEPGSSLGPTAFNFYCLNEKYIPLEIPRWSVGDGICDCCDASDETFNTHSNCNNTCSYFEEQIISIRQHLTKIYQQGIEQRKELEAQGSQEIEAGRKKTEKYQTKIDRYQRKIQKIKSGKKTPTPLPTPVIPDEFGSWENDEEKSEQVDSIEAANSGDNSTESNTTKEVRQENSKPTPTPIPTPIIKPKKKLSLIENIWRFVFLIDRNDVAFSEVFMRQKDGRVKLYKSKISGWEEKKKKVNLISDFIKDSIPSSYYPIYGKEFTNGDFTISFMKEIKQSSTNLGKYKTFASTGNTTSFFYNNGAYCWETKSGRKTEVKVYCSNENKFVSLVEPKTCEYSAIFTTPAACSNEDLTSLSNMTLEQLQEMQNIIGVENH</sequence>